<dbReference type="EC" id="2.7.13.3" evidence="2"/>
<dbReference type="AlphaFoldDB" id="A0A6N7XEL0"/>
<dbReference type="EMBL" id="VUNQ01000004">
    <property type="protein sequence ID" value="MSU00511.1"/>
    <property type="molecule type" value="Genomic_DNA"/>
</dbReference>
<dbReference type="PROSITE" id="PS50109">
    <property type="entry name" value="HIS_KIN"/>
    <property type="match status" value="1"/>
</dbReference>
<dbReference type="Gene3D" id="3.30.450.20">
    <property type="entry name" value="PAS domain"/>
    <property type="match status" value="1"/>
</dbReference>
<dbReference type="InterPro" id="IPR035965">
    <property type="entry name" value="PAS-like_dom_sf"/>
</dbReference>
<dbReference type="InterPro" id="IPR000014">
    <property type="entry name" value="PAS"/>
</dbReference>
<evidence type="ECO:0000313" key="6">
    <source>
        <dbReference type="EMBL" id="MSU00511.1"/>
    </source>
</evidence>
<dbReference type="SUPFAM" id="SSF47384">
    <property type="entry name" value="Homodimeric domain of signal transducing histidine kinase"/>
    <property type="match status" value="1"/>
</dbReference>
<protein>
    <recommendedName>
        <fullName evidence="2">histidine kinase</fullName>
        <ecNumber evidence="2">2.7.13.3</ecNumber>
    </recommendedName>
</protein>
<dbReference type="CDD" id="cd13704">
    <property type="entry name" value="PBP2_HisK"/>
    <property type="match status" value="1"/>
</dbReference>
<proteinExistence type="predicted"/>
<dbReference type="SUPFAM" id="SSF55785">
    <property type="entry name" value="PYP-like sensor domain (PAS domain)"/>
    <property type="match status" value="1"/>
</dbReference>
<dbReference type="RefSeq" id="WP_154438936.1">
    <property type="nucleotide sequence ID" value="NZ_JAHLPJ010000001.1"/>
</dbReference>
<dbReference type="Gene3D" id="1.10.287.130">
    <property type="match status" value="1"/>
</dbReference>
<evidence type="ECO:0000256" key="2">
    <source>
        <dbReference type="ARBA" id="ARBA00012438"/>
    </source>
</evidence>
<dbReference type="SMART" id="SM00062">
    <property type="entry name" value="PBPb"/>
    <property type="match status" value="1"/>
</dbReference>
<dbReference type="PANTHER" id="PTHR35936">
    <property type="entry name" value="MEMBRANE-BOUND LYTIC MUREIN TRANSGLYCOSYLASE F"/>
    <property type="match status" value="1"/>
</dbReference>
<dbReference type="Pfam" id="PF00512">
    <property type="entry name" value="HisKA"/>
    <property type="match status" value="1"/>
</dbReference>
<sequence>MKKIKLCADIKHPPYEFINDKGEVDGFNIDISKAIGKEMDIEVEVELLDWTEAIKAMDNGEYDGIEGMSFSGNRQEKYVFGPEYITVFHSAFALEGRQDIKDIINLYKYRVAVQKNDVGFEIITRMSSNKNPISIFVVSSHEDALKLLLEGRVDLVVGNKLTILHYAEKSGFKNKLKLVGSPIHLTKYGIAFKKGNEVIADKFTIGMKKIKDNGKYEEIYDSWFNHKMGYFGKQIIENIDTGVIYIDRLGRVTAINKFAKGILNLPLEKILFKSFYETDIAKIFNTTVIHNILDGVEDTYYAKIEIDNMDNKKYLEVNYTKLLDDKNILIGVLINFIDITERKKMEETLIRKDKMESLGFLLLNIAHELRNPLTSIKNFIELIPEHIEDKEFKESLIYHVPKQIDYINKLFTSLLEYSKPDEANISTVNIKELLENDIMRSLCKLSNDSKGIKFNIAIGGDFTLNVDKNQIKQVLINLQLMELKILVI</sequence>
<gene>
    <name evidence="6" type="ORF">FYJ83_03395</name>
</gene>
<evidence type="ECO:0000259" key="5">
    <source>
        <dbReference type="PROSITE" id="PS50113"/>
    </source>
</evidence>
<comment type="catalytic activity">
    <reaction evidence="1">
        <text>ATP + protein L-histidine = ADP + protein N-phospho-L-histidine.</text>
        <dbReference type="EC" id="2.7.13.3"/>
    </reaction>
</comment>
<dbReference type="InterPro" id="IPR000700">
    <property type="entry name" value="PAS-assoc_C"/>
</dbReference>
<organism evidence="6 7">
    <name type="scientific">Tissierella pigra</name>
    <dbReference type="NCBI Taxonomy" id="2607614"/>
    <lineage>
        <taxon>Bacteria</taxon>
        <taxon>Bacillati</taxon>
        <taxon>Bacillota</taxon>
        <taxon>Tissierellia</taxon>
        <taxon>Tissierellales</taxon>
        <taxon>Tissierellaceae</taxon>
        <taxon>Tissierella</taxon>
    </lineage>
</organism>
<dbReference type="NCBIfam" id="TIGR00229">
    <property type="entry name" value="sensory_box"/>
    <property type="match status" value="1"/>
</dbReference>
<dbReference type="InterPro" id="IPR005467">
    <property type="entry name" value="His_kinase_dom"/>
</dbReference>
<dbReference type="CDD" id="cd00082">
    <property type="entry name" value="HisKA"/>
    <property type="match status" value="1"/>
</dbReference>
<evidence type="ECO:0000256" key="3">
    <source>
        <dbReference type="ARBA" id="ARBA00022729"/>
    </source>
</evidence>
<dbReference type="Gene3D" id="3.40.190.10">
    <property type="entry name" value="Periplasmic binding protein-like II"/>
    <property type="match status" value="2"/>
</dbReference>
<dbReference type="InterPro" id="IPR001638">
    <property type="entry name" value="Solute-binding_3/MltF_N"/>
</dbReference>
<reference evidence="6 7" key="1">
    <citation type="submission" date="2019-09" db="EMBL/GenBank/DDBJ databases">
        <title>In-depth cultivation of the pig gut microbiome towards novel bacterial diversity and tailored functional studies.</title>
        <authorList>
            <person name="Wylensek D."/>
            <person name="Hitch T.C.A."/>
            <person name="Clavel T."/>
        </authorList>
    </citation>
    <scope>NUCLEOTIDE SEQUENCE [LARGE SCALE GENOMIC DNA]</scope>
    <source>
        <strain evidence="6 7">WCA3-693-APC-4?</strain>
    </source>
</reference>
<dbReference type="InterPro" id="IPR036097">
    <property type="entry name" value="HisK_dim/P_sf"/>
</dbReference>
<feature type="domain" description="PAC" evidence="5">
    <location>
        <begin position="297"/>
        <end position="351"/>
    </location>
</feature>
<dbReference type="Pfam" id="PF00497">
    <property type="entry name" value="SBP_bac_3"/>
    <property type="match status" value="1"/>
</dbReference>
<evidence type="ECO:0000259" key="4">
    <source>
        <dbReference type="PROSITE" id="PS50109"/>
    </source>
</evidence>
<comment type="caution">
    <text evidence="6">The sequence shown here is derived from an EMBL/GenBank/DDBJ whole genome shotgun (WGS) entry which is preliminary data.</text>
</comment>
<evidence type="ECO:0000313" key="7">
    <source>
        <dbReference type="Proteomes" id="UP000469523"/>
    </source>
</evidence>
<dbReference type="SUPFAM" id="SSF53850">
    <property type="entry name" value="Periplasmic binding protein-like II"/>
    <property type="match status" value="1"/>
</dbReference>
<name>A0A6N7XEL0_9FIRM</name>
<accession>A0A6N7XEL0</accession>
<dbReference type="SMART" id="SM00388">
    <property type="entry name" value="HisKA"/>
    <property type="match status" value="1"/>
</dbReference>
<dbReference type="Proteomes" id="UP000469523">
    <property type="component" value="Unassembled WGS sequence"/>
</dbReference>
<dbReference type="InterPro" id="IPR003661">
    <property type="entry name" value="HisK_dim/P_dom"/>
</dbReference>
<evidence type="ECO:0000256" key="1">
    <source>
        <dbReference type="ARBA" id="ARBA00000085"/>
    </source>
</evidence>
<dbReference type="PROSITE" id="PS50113">
    <property type="entry name" value="PAC"/>
    <property type="match status" value="1"/>
</dbReference>
<keyword evidence="7" id="KW-1185">Reference proteome</keyword>
<keyword evidence="3" id="KW-0732">Signal</keyword>
<dbReference type="GO" id="GO:0000155">
    <property type="term" value="F:phosphorelay sensor kinase activity"/>
    <property type="evidence" value="ECO:0007669"/>
    <property type="project" value="InterPro"/>
</dbReference>
<feature type="domain" description="Histidine kinase" evidence="4">
    <location>
        <begin position="364"/>
        <end position="478"/>
    </location>
</feature>